<evidence type="ECO:0000256" key="2">
    <source>
        <dbReference type="PROSITE-ProRule" id="PRU00335"/>
    </source>
</evidence>
<dbReference type="PROSITE" id="PS50977">
    <property type="entry name" value="HTH_TETR_2"/>
    <property type="match status" value="1"/>
</dbReference>
<gene>
    <name evidence="4" type="ORF">H0E82_04460</name>
</gene>
<dbReference type="InterPro" id="IPR050109">
    <property type="entry name" value="HTH-type_TetR-like_transc_reg"/>
</dbReference>
<dbReference type="Gene3D" id="1.10.357.10">
    <property type="entry name" value="Tetracycline Repressor, domain 2"/>
    <property type="match status" value="1"/>
</dbReference>
<dbReference type="AlphaFoldDB" id="A0A7Z0TZA3"/>
<comment type="caution">
    <text evidence="4">The sequence shown here is derived from an EMBL/GenBank/DDBJ whole genome shotgun (WGS) entry which is preliminary data.</text>
</comment>
<feature type="DNA-binding region" description="H-T-H motif" evidence="2">
    <location>
        <begin position="41"/>
        <end position="60"/>
    </location>
</feature>
<dbReference type="PANTHER" id="PTHR30055:SF148">
    <property type="entry name" value="TETR-FAMILY TRANSCRIPTIONAL REGULATOR"/>
    <property type="match status" value="1"/>
</dbReference>
<proteinExistence type="predicted"/>
<protein>
    <submittedName>
        <fullName evidence="4">TetR/AcrR family transcriptional regulator</fullName>
    </submittedName>
</protein>
<name>A0A7Z0TZA3_9GAMM</name>
<dbReference type="EMBL" id="JACCJZ010000010">
    <property type="protein sequence ID" value="NYZ62018.1"/>
    <property type="molecule type" value="Genomic_DNA"/>
</dbReference>
<dbReference type="Pfam" id="PF00440">
    <property type="entry name" value="TetR_N"/>
    <property type="match status" value="1"/>
</dbReference>
<feature type="domain" description="HTH tetR-type" evidence="3">
    <location>
        <begin position="18"/>
        <end position="78"/>
    </location>
</feature>
<dbReference type="PANTHER" id="PTHR30055">
    <property type="entry name" value="HTH-TYPE TRANSCRIPTIONAL REGULATOR RUTR"/>
    <property type="match status" value="1"/>
</dbReference>
<sequence length="207" mass="22689">MSGSTTRVERADGVLRRRNSRRLILAAAVAVLDSEGPSGITFDAVSSESGITRQGVLYHFPTRDHLIAALHEYLAFLWKEDLECNVPSPSPPHNPSTCYRAYVQACAHERSVHRLHFMLSGWSSPAFAKHWLRVSEYWAPPQPLDDCDGGAIRNFVGRLAAEGLHVHLSLADIRLSSKVFEALIASILDLVAPVASEGHASTSSEHV</sequence>
<dbReference type="RefSeq" id="WP_180544203.1">
    <property type="nucleotide sequence ID" value="NZ_JACCJZ010000010.1"/>
</dbReference>
<evidence type="ECO:0000256" key="1">
    <source>
        <dbReference type="ARBA" id="ARBA00023125"/>
    </source>
</evidence>
<dbReference type="InterPro" id="IPR001647">
    <property type="entry name" value="HTH_TetR"/>
</dbReference>
<reference evidence="4 5" key="1">
    <citation type="submission" date="2020-07" db="EMBL/GenBank/DDBJ databases">
        <title>isolation of Luteimonas sp. SJ-16.</title>
        <authorList>
            <person name="Huang X.-X."/>
            <person name="Xu L."/>
            <person name="Sun J.-Q."/>
        </authorList>
    </citation>
    <scope>NUCLEOTIDE SEQUENCE [LARGE SCALE GENOMIC DNA]</scope>
    <source>
        <strain evidence="4 5">SJ-16</strain>
    </source>
</reference>
<evidence type="ECO:0000313" key="4">
    <source>
        <dbReference type="EMBL" id="NYZ62018.1"/>
    </source>
</evidence>
<keyword evidence="5" id="KW-1185">Reference proteome</keyword>
<dbReference type="GO" id="GO:0003700">
    <property type="term" value="F:DNA-binding transcription factor activity"/>
    <property type="evidence" value="ECO:0007669"/>
    <property type="project" value="TreeGrafter"/>
</dbReference>
<dbReference type="GO" id="GO:0000976">
    <property type="term" value="F:transcription cis-regulatory region binding"/>
    <property type="evidence" value="ECO:0007669"/>
    <property type="project" value="TreeGrafter"/>
</dbReference>
<evidence type="ECO:0000259" key="3">
    <source>
        <dbReference type="PROSITE" id="PS50977"/>
    </source>
</evidence>
<dbReference type="InterPro" id="IPR036271">
    <property type="entry name" value="Tet_transcr_reg_TetR-rel_C_sf"/>
</dbReference>
<dbReference type="Proteomes" id="UP000589896">
    <property type="component" value="Unassembled WGS sequence"/>
</dbReference>
<dbReference type="InterPro" id="IPR009057">
    <property type="entry name" value="Homeodomain-like_sf"/>
</dbReference>
<dbReference type="SUPFAM" id="SSF48498">
    <property type="entry name" value="Tetracyclin repressor-like, C-terminal domain"/>
    <property type="match status" value="1"/>
</dbReference>
<organism evidence="4 5">
    <name type="scientific">Luteimonas deserti</name>
    <dbReference type="NCBI Taxonomy" id="2752306"/>
    <lineage>
        <taxon>Bacteria</taxon>
        <taxon>Pseudomonadati</taxon>
        <taxon>Pseudomonadota</taxon>
        <taxon>Gammaproteobacteria</taxon>
        <taxon>Lysobacterales</taxon>
        <taxon>Lysobacteraceae</taxon>
        <taxon>Luteimonas</taxon>
    </lineage>
</organism>
<keyword evidence="1 2" id="KW-0238">DNA-binding</keyword>
<dbReference type="SUPFAM" id="SSF46689">
    <property type="entry name" value="Homeodomain-like"/>
    <property type="match status" value="1"/>
</dbReference>
<evidence type="ECO:0000313" key="5">
    <source>
        <dbReference type="Proteomes" id="UP000589896"/>
    </source>
</evidence>
<accession>A0A7Z0TZA3</accession>